<gene>
    <name evidence="1" type="ORF">ACFOYY_40500</name>
</gene>
<protein>
    <submittedName>
        <fullName evidence="1">Uncharacterized protein</fullName>
    </submittedName>
</protein>
<evidence type="ECO:0000313" key="2">
    <source>
        <dbReference type="Proteomes" id="UP001595698"/>
    </source>
</evidence>
<dbReference type="Proteomes" id="UP001595698">
    <property type="component" value="Unassembled WGS sequence"/>
</dbReference>
<organism evidence="1 2">
    <name type="scientific">Streptosporangium jomthongense</name>
    <dbReference type="NCBI Taxonomy" id="1193683"/>
    <lineage>
        <taxon>Bacteria</taxon>
        <taxon>Bacillati</taxon>
        <taxon>Actinomycetota</taxon>
        <taxon>Actinomycetes</taxon>
        <taxon>Streptosporangiales</taxon>
        <taxon>Streptosporangiaceae</taxon>
        <taxon>Streptosporangium</taxon>
    </lineage>
</organism>
<sequence length="149" mass="16629">MPKPEGRRPYRRISEPGEERVVVHAAPDGRTTRYTLRQIGWHGQTGAFYELGESPARYEPGSFSPMWVIAFADALDDEGSPQQVARQLNFAMGRKPTARQVLINSLRQDDFFAQDPAHRVGWLADRLLLALDEAGLEIVAKDEPGVGDV</sequence>
<comment type="caution">
    <text evidence="1">The sequence shown here is derived from an EMBL/GenBank/DDBJ whole genome shotgun (WGS) entry which is preliminary data.</text>
</comment>
<name>A0ABV8FDQ9_9ACTN</name>
<evidence type="ECO:0000313" key="1">
    <source>
        <dbReference type="EMBL" id="MFC3986469.1"/>
    </source>
</evidence>
<keyword evidence="2" id="KW-1185">Reference proteome</keyword>
<dbReference type="EMBL" id="JBHSBC010000056">
    <property type="protein sequence ID" value="MFC3986469.1"/>
    <property type="molecule type" value="Genomic_DNA"/>
</dbReference>
<accession>A0ABV8FDQ9</accession>
<dbReference type="RefSeq" id="WP_386196734.1">
    <property type="nucleotide sequence ID" value="NZ_JBHSBC010000056.1"/>
</dbReference>
<reference evidence="2" key="1">
    <citation type="journal article" date="2019" name="Int. J. Syst. Evol. Microbiol.">
        <title>The Global Catalogue of Microorganisms (GCM) 10K type strain sequencing project: providing services to taxonomists for standard genome sequencing and annotation.</title>
        <authorList>
            <consortium name="The Broad Institute Genomics Platform"/>
            <consortium name="The Broad Institute Genome Sequencing Center for Infectious Disease"/>
            <person name="Wu L."/>
            <person name="Ma J."/>
        </authorList>
    </citation>
    <scope>NUCLEOTIDE SEQUENCE [LARGE SCALE GENOMIC DNA]</scope>
    <source>
        <strain evidence="2">TBRC 7912</strain>
    </source>
</reference>
<proteinExistence type="predicted"/>